<organism evidence="5 6">
    <name type="scientific">Castellaniella daejeonensis</name>
    <dbReference type="NCBI Taxonomy" id="659013"/>
    <lineage>
        <taxon>Bacteria</taxon>
        <taxon>Pseudomonadati</taxon>
        <taxon>Pseudomonadota</taxon>
        <taxon>Betaproteobacteria</taxon>
        <taxon>Burkholderiales</taxon>
        <taxon>Alcaligenaceae</taxon>
        <taxon>Castellaniella</taxon>
    </lineage>
</organism>
<dbReference type="EMBL" id="BAAAFN010000014">
    <property type="protein sequence ID" value="GAA0230012.1"/>
    <property type="molecule type" value="Genomic_DNA"/>
</dbReference>
<comment type="caution">
    <text evidence="5">The sequence shown here is derived from an EMBL/GenBank/DDBJ whole genome shotgun (WGS) entry which is preliminary data.</text>
</comment>
<sequence>MGTLLPFITGTIWLYVLVRFIWPLPWGIGARAALALVLCLVAQYHWFLRRFFGSLASPELPQEVLVGLGWAFGSVLLLAMLLLLRDVAGGLAFLFSRAAGRAILGGRVLHLSLGALALVLSAIGTWQAVRVPDVKTMELALPGLPPAFDGYRVVQLTDLHVSRLLPRSWIAAVVARTNALDADLVVITGDLADGSPRARADDVSPLHDLHARDGVLAIPGNHEYYADYRGWMAAYRALGLDMLENGHVVIRRGGAALAVAGITDRQAASFGQPRPDLAAALKDVPPGVPVILLAHRPEGAAQHARAGVALQLSGHTHGGQILGPHLLTQWANEGFVSGLYRVGSMLLYVSNGTGLWNGLAIRLGRPSEITRIVLRAEKP</sequence>
<evidence type="ECO:0000259" key="4">
    <source>
        <dbReference type="Pfam" id="PF00149"/>
    </source>
</evidence>
<dbReference type="PANTHER" id="PTHR31302:SF31">
    <property type="entry name" value="PHOSPHODIESTERASE YAEI"/>
    <property type="match status" value="1"/>
</dbReference>
<keyword evidence="2" id="KW-0378">Hydrolase</keyword>
<dbReference type="Gene3D" id="3.60.21.10">
    <property type="match status" value="1"/>
</dbReference>
<feature type="transmembrane region" description="Helical" evidence="3">
    <location>
        <begin position="29"/>
        <end position="48"/>
    </location>
</feature>
<reference evidence="5 6" key="1">
    <citation type="journal article" date="2019" name="Int. J. Syst. Evol. Microbiol.">
        <title>The Global Catalogue of Microorganisms (GCM) 10K type strain sequencing project: providing services to taxonomists for standard genome sequencing and annotation.</title>
        <authorList>
            <consortium name="The Broad Institute Genomics Platform"/>
            <consortium name="The Broad Institute Genome Sequencing Center for Infectious Disease"/>
            <person name="Wu L."/>
            <person name="Ma J."/>
        </authorList>
    </citation>
    <scope>NUCLEOTIDE SEQUENCE [LARGE SCALE GENOMIC DNA]</scope>
    <source>
        <strain evidence="5 6">JCM 16240</strain>
    </source>
</reference>
<dbReference type="InterPro" id="IPR029052">
    <property type="entry name" value="Metallo-depent_PP-like"/>
</dbReference>
<feature type="transmembrane region" description="Helical" evidence="3">
    <location>
        <begin position="68"/>
        <end position="96"/>
    </location>
</feature>
<keyword evidence="6" id="KW-1185">Reference proteome</keyword>
<dbReference type="RefSeq" id="WP_325126584.1">
    <property type="nucleotide sequence ID" value="NZ_BAAAFN010000014.1"/>
</dbReference>
<dbReference type="InterPro" id="IPR004843">
    <property type="entry name" value="Calcineurin-like_PHP"/>
</dbReference>
<dbReference type="CDD" id="cd07385">
    <property type="entry name" value="MPP_YkuE_C"/>
    <property type="match status" value="1"/>
</dbReference>
<evidence type="ECO:0000256" key="1">
    <source>
        <dbReference type="ARBA" id="ARBA00022723"/>
    </source>
</evidence>
<feature type="domain" description="Calcineurin-like phosphoesterase" evidence="4">
    <location>
        <begin position="152"/>
        <end position="318"/>
    </location>
</feature>
<name>A0ABN0TTV0_9BURK</name>
<dbReference type="SUPFAM" id="SSF56300">
    <property type="entry name" value="Metallo-dependent phosphatases"/>
    <property type="match status" value="1"/>
</dbReference>
<keyword evidence="3" id="KW-0812">Transmembrane</keyword>
<keyword evidence="3" id="KW-0472">Membrane</keyword>
<keyword evidence="3" id="KW-1133">Transmembrane helix</keyword>
<dbReference type="Proteomes" id="UP001501176">
    <property type="component" value="Unassembled WGS sequence"/>
</dbReference>
<feature type="transmembrane region" description="Helical" evidence="3">
    <location>
        <begin position="108"/>
        <end position="129"/>
    </location>
</feature>
<dbReference type="PANTHER" id="PTHR31302">
    <property type="entry name" value="TRANSMEMBRANE PROTEIN WITH METALLOPHOSPHOESTERASE DOMAIN-RELATED"/>
    <property type="match status" value="1"/>
</dbReference>
<proteinExistence type="predicted"/>
<keyword evidence="1" id="KW-0479">Metal-binding</keyword>
<evidence type="ECO:0000313" key="6">
    <source>
        <dbReference type="Proteomes" id="UP001501176"/>
    </source>
</evidence>
<evidence type="ECO:0000256" key="3">
    <source>
        <dbReference type="SAM" id="Phobius"/>
    </source>
</evidence>
<dbReference type="Pfam" id="PF00149">
    <property type="entry name" value="Metallophos"/>
    <property type="match status" value="1"/>
</dbReference>
<feature type="transmembrane region" description="Helical" evidence="3">
    <location>
        <begin position="6"/>
        <end position="22"/>
    </location>
</feature>
<protein>
    <submittedName>
        <fullName evidence="5">Metallophosphoesterase</fullName>
    </submittedName>
</protein>
<accession>A0ABN0TTV0</accession>
<evidence type="ECO:0000256" key="2">
    <source>
        <dbReference type="ARBA" id="ARBA00022801"/>
    </source>
</evidence>
<dbReference type="InterPro" id="IPR051158">
    <property type="entry name" value="Metallophosphoesterase_sf"/>
</dbReference>
<gene>
    <name evidence="5" type="ORF">GCM10009125_18750</name>
</gene>
<evidence type="ECO:0000313" key="5">
    <source>
        <dbReference type="EMBL" id="GAA0230012.1"/>
    </source>
</evidence>